<dbReference type="AlphaFoldDB" id="A0A1I5HXG2"/>
<dbReference type="Proteomes" id="UP000470404">
    <property type="component" value="Unassembled WGS sequence"/>
</dbReference>
<reference evidence="2 5" key="3">
    <citation type="submission" date="2020-01" db="EMBL/GenBank/DDBJ databases">
        <title>Insect and environment-associated Actinomycetes.</title>
        <authorList>
            <person name="Currrie C."/>
            <person name="Chevrette M."/>
            <person name="Carlson C."/>
            <person name="Stubbendieck R."/>
            <person name="Wendt-Pienkowski E."/>
        </authorList>
    </citation>
    <scope>NUCLEOTIDE SEQUENCE [LARGE SCALE GENOMIC DNA]</scope>
    <source>
        <strain evidence="2 5">SID8386</strain>
    </source>
</reference>
<sequence>MPQLHPRYHGRQSLGRGCRNAGTEDGKRSVTVFIDTADYSKAQSDRMDAIVGALVRDIR</sequence>
<dbReference type="EMBL" id="JAAGNC010000061">
    <property type="protein sequence ID" value="NEC55967.1"/>
    <property type="molecule type" value="Genomic_DNA"/>
</dbReference>
<evidence type="ECO:0000313" key="2">
    <source>
        <dbReference type="EMBL" id="NEC55967.1"/>
    </source>
</evidence>
<feature type="compositionally biased region" description="Basic residues" evidence="1">
    <location>
        <begin position="1"/>
        <end position="10"/>
    </location>
</feature>
<reference evidence="4" key="1">
    <citation type="submission" date="2016-10" db="EMBL/GenBank/DDBJ databases">
        <authorList>
            <person name="Varghese N."/>
            <person name="Submissions S."/>
        </authorList>
    </citation>
    <scope>NUCLEOTIDE SEQUENCE [LARGE SCALE GENOMIC DNA]</scope>
    <source>
        <strain evidence="4">DSM 44637</strain>
    </source>
</reference>
<evidence type="ECO:0000256" key="1">
    <source>
        <dbReference type="SAM" id="MobiDB-lite"/>
    </source>
</evidence>
<protein>
    <submittedName>
        <fullName evidence="3">Uncharacterized protein</fullName>
    </submittedName>
</protein>
<feature type="region of interest" description="Disordered" evidence="1">
    <location>
        <begin position="1"/>
        <end position="25"/>
    </location>
</feature>
<dbReference type="Proteomes" id="UP000199137">
    <property type="component" value="Unassembled WGS sequence"/>
</dbReference>
<evidence type="ECO:0000313" key="4">
    <source>
        <dbReference type="Proteomes" id="UP000199137"/>
    </source>
</evidence>
<proteinExistence type="predicted"/>
<gene>
    <name evidence="2" type="ORF">G3I59_10305</name>
    <name evidence="3" type="ORF">SAMN05421854_102143</name>
</gene>
<dbReference type="RefSeq" id="WP_067580755.1">
    <property type="nucleotide sequence ID" value="NZ_FOWC01000002.1"/>
</dbReference>
<name>A0A1I5HXG2_9PSEU</name>
<keyword evidence="5" id="KW-1185">Reference proteome</keyword>
<evidence type="ECO:0000313" key="3">
    <source>
        <dbReference type="EMBL" id="SFO53038.1"/>
    </source>
</evidence>
<organism evidence="3 4">
    <name type="scientific">Amycolatopsis rubida</name>
    <dbReference type="NCBI Taxonomy" id="112413"/>
    <lineage>
        <taxon>Bacteria</taxon>
        <taxon>Bacillati</taxon>
        <taxon>Actinomycetota</taxon>
        <taxon>Actinomycetes</taxon>
        <taxon>Pseudonocardiales</taxon>
        <taxon>Pseudonocardiaceae</taxon>
        <taxon>Amycolatopsis</taxon>
    </lineage>
</organism>
<dbReference type="EMBL" id="FOWC01000002">
    <property type="protein sequence ID" value="SFO53038.1"/>
    <property type="molecule type" value="Genomic_DNA"/>
</dbReference>
<evidence type="ECO:0000313" key="5">
    <source>
        <dbReference type="Proteomes" id="UP000470404"/>
    </source>
</evidence>
<reference evidence="3" key="2">
    <citation type="submission" date="2016-10" db="EMBL/GenBank/DDBJ databases">
        <authorList>
            <person name="de Groot N.N."/>
        </authorList>
    </citation>
    <scope>NUCLEOTIDE SEQUENCE [LARGE SCALE GENOMIC DNA]</scope>
    <source>
        <strain evidence="3">DSM 44637</strain>
    </source>
</reference>
<accession>A0A1I5HXG2</accession>